<feature type="compositionally biased region" description="Low complexity" evidence="1">
    <location>
        <begin position="200"/>
        <end position="213"/>
    </location>
</feature>
<dbReference type="AlphaFoldDB" id="A0A504XKI9"/>
<dbReference type="Proteomes" id="UP000318821">
    <property type="component" value="Unassembled WGS sequence"/>
</dbReference>
<dbReference type="EMBL" id="RHLD01000013">
    <property type="protein sequence ID" value="TPP48028.1"/>
    <property type="molecule type" value="Genomic_DNA"/>
</dbReference>
<reference evidence="3" key="1">
    <citation type="submission" date="2019-02" db="EMBL/GenBank/DDBJ databases">
        <title>FDA dAtabase for Regulatory Grade micrObial Sequences (FDA-ARGOS): Supporting development and validation of Infectious Disease Dx tests.</title>
        <authorList>
            <person name="Duncan R."/>
            <person name="Fisher C."/>
            <person name="Tallon L."/>
            <person name="Sadzewicz L."/>
            <person name="Sengamalay N."/>
            <person name="Ott S."/>
            <person name="Godinez A."/>
            <person name="Nagaraj S."/>
            <person name="Vavikolanu K."/>
            <person name="Vyas G."/>
            <person name="Nadendla S."/>
            <person name="Aluvathingal J."/>
            <person name="Sichtig H."/>
        </authorList>
    </citation>
    <scope>NUCLEOTIDE SEQUENCE [LARGE SCALE GENOMIC DNA]</scope>
    <source>
        <strain evidence="3">FDAARGOS_360</strain>
    </source>
</reference>
<proteinExistence type="predicted"/>
<feature type="region of interest" description="Disordered" evidence="1">
    <location>
        <begin position="200"/>
        <end position="222"/>
    </location>
</feature>
<feature type="region of interest" description="Disordered" evidence="1">
    <location>
        <begin position="151"/>
        <end position="183"/>
    </location>
</feature>
<name>A0A504XKI9_LEIDO</name>
<accession>A0A504XKI9</accession>
<comment type="caution">
    <text evidence="2">The sequence shown here is derived from an EMBL/GenBank/DDBJ whole genome shotgun (WGS) entry which is preliminary data.</text>
</comment>
<evidence type="ECO:0000256" key="1">
    <source>
        <dbReference type="SAM" id="MobiDB-lite"/>
    </source>
</evidence>
<evidence type="ECO:0000313" key="2">
    <source>
        <dbReference type="EMBL" id="TPP48028.1"/>
    </source>
</evidence>
<gene>
    <name evidence="2" type="ORF">CGC20_15210</name>
</gene>
<organism evidence="2 3">
    <name type="scientific">Leishmania donovani</name>
    <dbReference type="NCBI Taxonomy" id="5661"/>
    <lineage>
        <taxon>Eukaryota</taxon>
        <taxon>Discoba</taxon>
        <taxon>Euglenozoa</taxon>
        <taxon>Kinetoplastea</taxon>
        <taxon>Metakinetoplastina</taxon>
        <taxon>Trypanosomatida</taxon>
        <taxon>Trypanosomatidae</taxon>
        <taxon>Leishmaniinae</taxon>
        <taxon>Leishmania</taxon>
    </lineage>
</organism>
<sequence>MGAEETTADPPRTGPHRYLSVLRIPAAADPAPPPVSAMRTLDPARCLVRYVRFTDFSKQTTLRAVILHNAATRLTHTLHRGSAPPLPGHSPATVKGVRVERRLERLLPPPAQGGIRTAAGCRKCEHGVQAPWGTADTVYHTQAQHPAHAAQPVCIPTGRADEAQTPGAWREHRRALQTPTRRVAAPDHGIARLAAALGAGARHAGRASEGPNPEAGPPPPRARAACAVAAPCYAGDRDAVATALERRTLQATLLGSRHAPQRRPVWRPRRAARFRGRGRCALDDQSVACDVKTLIAQLSTEDVPPNHGWKHGCMVFFFNPDRHKSEPNNEKVMPGVLKAQDAGAGATSGAKE</sequence>
<protein>
    <submittedName>
        <fullName evidence="2">Uncharacterized protein</fullName>
    </submittedName>
</protein>
<evidence type="ECO:0000313" key="3">
    <source>
        <dbReference type="Proteomes" id="UP000318821"/>
    </source>
</evidence>